<dbReference type="RefSeq" id="WP_169698868.1">
    <property type="nucleotide sequence ID" value="NZ_LS974202.1"/>
</dbReference>
<evidence type="ECO:0000313" key="2">
    <source>
        <dbReference type="Proteomes" id="UP000250796"/>
    </source>
</evidence>
<name>A0A7Z7PN59_9BACT</name>
<organism evidence="1 2">
    <name type="scientific">Mesotoga infera</name>
    <dbReference type="NCBI Taxonomy" id="1236046"/>
    <lineage>
        <taxon>Bacteria</taxon>
        <taxon>Thermotogati</taxon>
        <taxon>Thermotogota</taxon>
        <taxon>Thermotogae</taxon>
        <taxon>Kosmotogales</taxon>
        <taxon>Kosmotogaceae</taxon>
        <taxon>Mesotoga</taxon>
    </lineage>
</organism>
<evidence type="ECO:0000313" key="1">
    <source>
        <dbReference type="EMBL" id="SSC12571.1"/>
    </source>
</evidence>
<protein>
    <submittedName>
        <fullName evidence="1">Uncharacterized protein</fullName>
    </submittedName>
</protein>
<reference evidence="1 2" key="1">
    <citation type="submission" date="2017-01" db="EMBL/GenBank/DDBJ databases">
        <authorList>
            <person name="Erauso G."/>
        </authorList>
    </citation>
    <scope>NUCLEOTIDE SEQUENCE [LARGE SCALE GENOMIC DNA]</scope>
    <source>
        <strain evidence="1">MESINF1</strain>
    </source>
</reference>
<dbReference type="EMBL" id="LS974202">
    <property type="protein sequence ID" value="SSC12571.1"/>
    <property type="molecule type" value="Genomic_DNA"/>
</dbReference>
<dbReference type="AlphaFoldDB" id="A0A7Z7PN59"/>
<sequence length="514" mass="60614">MKCEYERIGFHEWFEEYGKAAKFHISRSIILAKKIMLNSFTPQEHMKLENDLLIVLCARHINKKDHCRPANDIKKATNSDKALERQILLIKNLAAIYSVVLILKELKDKVMYSQNFTELFDKDIIYKLYRKELDEKTVGSSAGTKNDQKNKFLEPLRLEVVNGIKFPLKNFFAPYWPSAGELFELLSLLLKEVERSLHTYNPQKAALSTWIQTIMKRLLSTRNERSYEILKQSHGIFDCSLECQRYKSLKRREIRKICDFLNSSHGTAGINIEDFVDSWLSLLFVPMISSISGTFEELKNFLMRMLNDFEQGRKRIDEIWPSSYSQDNLVLSLDSSISSDKENETTFIEITKNPDAVDPKEEMLARIVALQDFNTFLYRLIKFDECTPWQKIAYFFIKVLQIEESTFINEYSKMKIEELTNLAEKEYLSVISQFDITEQVTLNESLFAEFKRIAQKDNFFFVGRDRFYKKHLKERGYLRIPCLQTPLQEYFKDGQDSIEIVRKWVKFLSIHMLK</sequence>
<keyword evidence="2" id="KW-1185">Reference proteome</keyword>
<dbReference type="KEGG" id="minf:MESINF_1127"/>
<dbReference type="Proteomes" id="UP000250796">
    <property type="component" value="Chromosome MESINF"/>
</dbReference>
<proteinExistence type="predicted"/>
<gene>
    <name evidence="1" type="ORF">MESINF_1127</name>
</gene>
<accession>A0A7Z7PN59</accession>